<dbReference type="InterPro" id="IPR003646">
    <property type="entry name" value="SH3-like_bac-type"/>
</dbReference>
<feature type="chain" id="PRO_5004180091" description="SH3b domain-containing protein" evidence="1">
    <location>
        <begin position="27"/>
        <end position="185"/>
    </location>
</feature>
<dbReference type="AlphaFoldDB" id="Q11BB6"/>
<gene>
    <name evidence="3" type="ordered locus">Meso_3942</name>
</gene>
<evidence type="ECO:0000256" key="1">
    <source>
        <dbReference type="SAM" id="SignalP"/>
    </source>
</evidence>
<dbReference type="HOGENOM" id="CLU_086360_0_0_5"/>
<name>Q11BB6_CHESB</name>
<dbReference type="eggNOG" id="COG3807">
    <property type="taxonomic scope" value="Bacteria"/>
</dbReference>
<dbReference type="EMBL" id="CP000390">
    <property type="protein sequence ID" value="ABG65309.1"/>
    <property type="molecule type" value="Genomic_DNA"/>
</dbReference>
<sequence length="185" mass="20187" precursor="true">MFKVLKKTRLLSLVLATALTAFPAISQDQAQVGAALKRGPSGLPLPRFVSLKSGRVNMRVGPGTQYAVMWLYLKPGLPVEIIQEYDNWRRVRDADGTEGWINQALLSGQRTAVVAPWFKGKENAAVPLVAKPEEGAREVAKVEPGLVGEVAMCNGSWCRINFAGHEGWMDQGAIWGVYPGEAIKE</sequence>
<evidence type="ECO:0000259" key="2">
    <source>
        <dbReference type="SMART" id="SM00287"/>
    </source>
</evidence>
<proteinExistence type="predicted"/>
<feature type="signal peptide" evidence="1">
    <location>
        <begin position="1"/>
        <end position="26"/>
    </location>
</feature>
<dbReference type="SMART" id="SM00287">
    <property type="entry name" value="SH3b"/>
    <property type="match status" value="1"/>
</dbReference>
<dbReference type="InterPro" id="IPR010466">
    <property type="entry name" value="DUF1058"/>
</dbReference>
<dbReference type="STRING" id="266779.Meso_3942"/>
<organism evidence="3">
    <name type="scientific">Chelativorans sp. (strain BNC1)</name>
    <dbReference type="NCBI Taxonomy" id="266779"/>
    <lineage>
        <taxon>Bacteria</taxon>
        <taxon>Pseudomonadati</taxon>
        <taxon>Pseudomonadota</taxon>
        <taxon>Alphaproteobacteria</taxon>
        <taxon>Hyphomicrobiales</taxon>
        <taxon>Phyllobacteriaceae</taxon>
        <taxon>Chelativorans</taxon>
    </lineage>
</organism>
<reference evidence="3" key="1">
    <citation type="submission" date="2006-06" db="EMBL/GenBank/DDBJ databases">
        <title>Complete sequence of chromosome of Chelativorans sp. BNC1.</title>
        <authorList>
            <consortium name="US DOE Joint Genome Institute"/>
            <person name="Copeland A."/>
            <person name="Lucas S."/>
            <person name="Lapidus A."/>
            <person name="Barry K."/>
            <person name="Detter J.C."/>
            <person name="Glavina del Rio T."/>
            <person name="Hammon N."/>
            <person name="Israni S."/>
            <person name="Dalin E."/>
            <person name="Tice H."/>
            <person name="Pitluck S."/>
            <person name="Chertkov O."/>
            <person name="Brettin T."/>
            <person name="Bruce D."/>
            <person name="Han C."/>
            <person name="Tapia R."/>
            <person name="Gilna P."/>
            <person name="Schmutz J."/>
            <person name="Larimer F."/>
            <person name="Land M."/>
            <person name="Hauser L."/>
            <person name="Kyrpides N."/>
            <person name="Mikhailova N."/>
            <person name="Richardson P."/>
        </authorList>
    </citation>
    <scope>NUCLEOTIDE SEQUENCE</scope>
    <source>
        <strain evidence="3">BNC1</strain>
    </source>
</reference>
<dbReference type="OrthoDB" id="9810773at2"/>
<protein>
    <recommendedName>
        <fullName evidence="2">SH3b domain-containing protein</fullName>
    </recommendedName>
</protein>
<accession>Q11BB6</accession>
<dbReference type="Pfam" id="PF06347">
    <property type="entry name" value="SH3_4"/>
    <property type="match status" value="2"/>
</dbReference>
<keyword evidence="1" id="KW-0732">Signal</keyword>
<dbReference type="KEGG" id="mes:Meso_3942"/>
<evidence type="ECO:0000313" key="3">
    <source>
        <dbReference type="EMBL" id="ABG65309.1"/>
    </source>
</evidence>
<dbReference type="Gene3D" id="2.30.30.40">
    <property type="entry name" value="SH3 Domains"/>
    <property type="match status" value="1"/>
</dbReference>
<feature type="domain" description="SH3b" evidence="2">
    <location>
        <begin position="46"/>
        <end position="109"/>
    </location>
</feature>